<name>A0ABR2PIT4_9ROSI</name>
<evidence type="ECO:0000313" key="2">
    <source>
        <dbReference type="Proteomes" id="UP001396334"/>
    </source>
</evidence>
<keyword evidence="2" id="KW-1185">Reference proteome</keyword>
<protein>
    <submittedName>
        <fullName evidence="1">Uncharacterized protein</fullName>
    </submittedName>
</protein>
<reference evidence="1 2" key="1">
    <citation type="journal article" date="2024" name="G3 (Bethesda)">
        <title>Genome assembly of Hibiscus sabdariffa L. provides insights into metabolisms of medicinal natural products.</title>
        <authorList>
            <person name="Kim T."/>
        </authorList>
    </citation>
    <scope>NUCLEOTIDE SEQUENCE [LARGE SCALE GENOMIC DNA]</scope>
    <source>
        <strain evidence="1">TK-2024</strain>
        <tissue evidence="1">Old leaves</tissue>
    </source>
</reference>
<evidence type="ECO:0000313" key="1">
    <source>
        <dbReference type="EMBL" id="KAK8988218.1"/>
    </source>
</evidence>
<comment type="caution">
    <text evidence="1">The sequence shown here is derived from an EMBL/GenBank/DDBJ whole genome shotgun (WGS) entry which is preliminary data.</text>
</comment>
<organism evidence="1 2">
    <name type="scientific">Hibiscus sabdariffa</name>
    <name type="common">roselle</name>
    <dbReference type="NCBI Taxonomy" id="183260"/>
    <lineage>
        <taxon>Eukaryota</taxon>
        <taxon>Viridiplantae</taxon>
        <taxon>Streptophyta</taxon>
        <taxon>Embryophyta</taxon>
        <taxon>Tracheophyta</taxon>
        <taxon>Spermatophyta</taxon>
        <taxon>Magnoliopsida</taxon>
        <taxon>eudicotyledons</taxon>
        <taxon>Gunneridae</taxon>
        <taxon>Pentapetalae</taxon>
        <taxon>rosids</taxon>
        <taxon>malvids</taxon>
        <taxon>Malvales</taxon>
        <taxon>Malvaceae</taxon>
        <taxon>Malvoideae</taxon>
        <taxon>Hibiscus</taxon>
    </lineage>
</organism>
<sequence>MESDQGGIQYSQMQPEPTPSMMSQLFSFTPGVAPESTRILFTPGVAPSRLAFSTSYLKQPSFPSLGPTPAISAPCFCLTLSNSDTNMQFKWRLLKSGSHVFYLHFVLKKRLFIEEIHEKQEQVKEWLQNLGIGDHVTVGNHGAKQFPFEINRL</sequence>
<dbReference type="EMBL" id="JBBPBN010000059">
    <property type="protein sequence ID" value="KAK8988218.1"/>
    <property type="molecule type" value="Genomic_DNA"/>
</dbReference>
<dbReference type="Proteomes" id="UP001396334">
    <property type="component" value="Unassembled WGS sequence"/>
</dbReference>
<proteinExistence type="predicted"/>
<gene>
    <name evidence="1" type="ORF">V6N11_065814</name>
</gene>
<accession>A0ABR2PIT4</accession>